<evidence type="ECO:0000313" key="6">
    <source>
        <dbReference type="Ensembl" id="ENSELUP00000082759.1"/>
    </source>
</evidence>
<reference evidence="6" key="2">
    <citation type="submission" date="2025-08" db="UniProtKB">
        <authorList>
            <consortium name="Ensembl"/>
        </authorList>
    </citation>
    <scope>IDENTIFICATION</scope>
</reference>
<dbReference type="PROSITE" id="PS00021">
    <property type="entry name" value="KRINGLE_1"/>
    <property type="match status" value="1"/>
</dbReference>
<feature type="transmembrane region" description="Helical" evidence="4">
    <location>
        <begin position="114"/>
        <end position="141"/>
    </location>
</feature>
<reference evidence="6" key="3">
    <citation type="submission" date="2025-09" db="UniProtKB">
        <authorList>
            <consortium name="Ensembl"/>
        </authorList>
    </citation>
    <scope>IDENTIFICATION</scope>
</reference>
<dbReference type="SUPFAM" id="SSF57440">
    <property type="entry name" value="Kringle-like"/>
    <property type="match status" value="1"/>
</dbReference>
<sequence>DAEYSREVQVTANGQRCLNWLKASRVNFVLGGSWDHNYCRNPDDSESLWCFVISQAETIQRQDCTIVLCQGILMSYCQIPEAGKKGLRKQRGPVKSDVGINQTFHIGPKKDLGVLGYVSAVVFMVTVILLGSGITAGYIYWRVQKLKSQQEQDASEREQRRINLHLSAFSNLTCQTVDENSAVSCVQQTPIEHEDIVDGNGPLMVQAGTAVV</sequence>
<proteinExistence type="predicted"/>
<evidence type="ECO:0000256" key="3">
    <source>
        <dbReference type="PROSITE-ProRule" id="PRU00121"/>
    </source>
</evidence>
<comment type="caution">
    <text evidence="3">Lacks conserved residue(s) required for the propagation of feature annotation.</text>
</comment>
<dbReference type="GeneTree" id="ENSGT00390000017774"/>
<dbReference type="Gene3D" id="2.40.20.10">
    <property type="entry name" value="Plasminogen Kringle 4"/>
    <property type="match status" value="1"/>
</dbReference>
<feature type="domain" description="Kringle" evidence="5">
    <location>
        <begin position="1"/>
        <end position="69"/>
    </location>
</feature>
<evidence type="ECO:0000256" key="1">
    <source>
        <dbReference type="ARBA" id="ARBA00022572"/>
    </source>
</evidence>
<keyword evidence="4" id="KW-1133">Transmembrane helix</keyword>
<reference evidence="6 7" key="1">
    <citation type="submission" date="2020-02" db="EMBL/GenBank/DDBJ databases">
        <title>Esox lucius (northern pike) genome, fEsoLuc1, primary haplotype.</title>
        <authorList>
            <person name="Myers G."/>
            <person name="Karagic N."/>
            <person name="Meyer A."/>
            <person name="Pippel M."/>
            <person name="Reichard M."/>
            <person name="Winkler S."/>
            <person name="Tracey A."/>
            <person name="Sims Y."/>
            <person name="Howe K."/>
            <person name="Rhie A."/>
            <person name="Formenti G."/>
            <person name="Durbin R."/>
            <person name="Fedrigo O."/>
            <person name="Jarvis E.D."/>
        </authorList>
    </citation>
    <scope>NUCLEOTIDE SEQUENCE [LARGE SCALE GENOMIC DNA]</scope>
</reference>
<name>A0AAY5K126_ESOLU</name>
<dbReference type="PRINTS" id="PR00018">
    <property type="entry name" value="KRINGLE"/>
</dbReference>
<keyword evidence="1 3" id="KW-0420">Kringle</keyword>
<dbReference type="AlphaFoldDB" id="A0AAY5K126"/>
<dbReference type="SMART" id="SM00130">
    <property type="entry name" value="KR"/>
    <property type="match status" value="1"/>
</dbReference>
<dbReference type="Ensembl" id="ENSELUT00000094905.1">
    <property type="protein sequence ID" value="ENSELUP00000082759.1"/>
    <property type="gene ID" value="ENSELUG00000045142.1"/>
</dbReference>
<evidence type="ECO:0000259" key="5">
    <source>
        <dbReference type="PROSITE" id="PS50070"/>
    </source>
</evidence>
<evidence type="ECO:0000256" key="2">
    <source>
        <dbReference type="ARBA" id="ARBA00023157"/>
    </source>
</evidence>
<dbReference type="InterPro" id="IPR038178">
    <property type="entry name" value="Kringle_sf"/>
</dbReference>
<dbReference type="Proteomes" id="UP000265140">
    <property type="component" value="Chromosome 14"/>
</dbReference>
<dbReference type="InterPro" id="IPR018056">
    <property type="entry name" value="Kringle_CS"/>
</dbReference>
<dbReference type="InterPro" id="IPR013806">
    <property type="entry name" value="Kringle-like"/>
</dbReference>
<dbReference type="InterPro" id="IPR000001">
    <property type="entry name" value="Kringle"/>
</dbReference>
<protein>
    <recommendedName>
        <fullName evidence="5">Kringle domain-containing protein</fullName>
    </recommendedName>
</protein>
<keyword evidence="4" id="KW-0812">Transmembrane</keyword>
<keyword evidence="7" id="KW-1185">Reference proteome</keyword>
<organism evidence="6 7">
    <name type="scientific">Esox lucius</name>
    <name type="common">Northern pike</name>
    <dbReference type="NCBI Taxonomy" id="8010"/>
    <lineage>
        <taxon>Eukaryota</taxon>
        <taxon>Metazoa</taxon>
        <taxon>Chordata</taxon>
        <taxon>Craniata</taxon>
        <taxon>Vertebrata</taxon>
        <taxon>Euteleostomi</taxon>
        <taxon>Actinopterygii</taxon>
        <taxon>Neopterygii</taxon>
        <taxon>Teleostei</taxon>
        <taxon>Protacanthopterygii</taxon>
        <taxon>Esociformes</taxon>
        <taxon>Esocidae</taxon>
        <taxon>Esox</taxon>
    </lineage>
</organism>
<dbReference type="PROSITE" id="PS50070">
    <property type="entry name" value="KRINGLE_2"/>
    <property type="match status" value="1"/>
</dbReference>
<keyword evidence="2" id="KW-1015">Disulfide bond</keyword>
<evidence type="ECO:0000256" key="4">
    <source>
        <dbReference type="SAM" id="Phobius"/>
    </source>
</evidence>
<evidence type="ECO:0000313" key="7">
    <source>
        <dbReference type="Proteomes" id="UP000265140"/>
    </source>
</evidence>
<dbReference type="Pfam" id="PF00051">
    <property type="entry name" value="Kringle"/>
    <property type="match status" value="1"/>
</dbReference>
<keyword evidence="4" id="KW-0472">Membrane</keyword>
<accession>A0AAY5K126</accession>